<gene>
    <name evidence="3" type="ORF">A7J05_08190</name>
    <name evidence="4" type="ORF">I8755_29410</name>
</gene>
<evidence type="ECO:0008006" key="7">
    <source>
        <dbReference type="Google" id="ProtNLM"/>
    </source>
</evidence>
<evidence type="ECO:0000313" key="5">
    <source>
        <dbReference type="Proteomes" id="UP000187191"/>
    </source>
</evidence>
<feature type="transmembrane region" description="Helical" evidence="2">
    <location>
        <begin position="14"/>
        <end position="33"/>
    </location>
</feature>
<evidence type="ECO:0000256" key="1">
    <source>
        <dbReference type="SAM" id="MobiDB-lite"/>
    </source>
</evidence>
<dbReference type="Proteomes" id="UP000596130">
    <property type="component" value="Chromosome"/>
</dbReference>
<dbReference type="Proteomes" id="UP000187191">
    <property type="component" value="Chromosome"/>
</dbReference>
<protein>
    <recommendedName>
        <fullName evidence="7">Secreted protein</fullName>
    </recommendedName>
</protein>
<evidence type="ECO:0000313" key="3">
    <source>
        <dbReference type="EMBL" id="APY85694.1"/>
    </source>
</evidence>
<dbReference type="EMBL" id="CP015588">
    <property type="protein sequence ID" value="APY85694.1"/>
    <property type="molecule type" value="Genomic_DNA"/>
</dbReference>
<keyword evidence="2" id="KW-0472">Membrane</keyword>
<feature type="region of interest" description="Disordered" evidence="1">
    <location>
        <begin position="39"/>
        <end position="118"/>
    </location>
</feature>
<reference evidence="4 6" key="2">
    <citation type="submission" date="2020-12" db="EMBL/GenBank/DDBJ databases">
        <title>Identification and biosynthesis of polyene macrolides produced by Streptomyces alfalfae Men-myco-93-63.</title>
        <authorList>
            <person name="Liu D."/>
            <person name="Li Y."/>
            <person name="Liu L."/>
            <person name="Han X."/>
            <person name="Shen F."/>
        </authorList>
    </citation>
    <scope>NUCLEOTIDE SEQUENCE [LARGE SCALE GENOMIC DNA]</scope>
    <source>
        <strain evidence="4 6">Men-myco-93-63</strain>
    </source>
</reference>
<dbReference type="KEGG" id="ssia:A7J05_08190"/>
<feature type="compositionally biased region" description="Basic and acidic residues" evidence="1">
    <location>
        <begin position="50"/>
        <end position="80"/>
    </location>
</feature>
<keyword evidence="2" id="KW-1133">Transmembrane helix</keyword>
<proteinExistence type="predicted"/>
<evidence type="ECO:0000313" key="4">
    <source>
        <dbReference type="EMBL" id="QQC92056.1"/>
    </source>
</evidence>
<sequence length="118" mass="12875">METMELAASSTSHLLMWIAGLVVVGVLLSAFYFGRRAQARQIKPPNPAEQPKRPYDGPVREEREYREPNEMPHDGSRLLPHEIQGGYGNCSSHPCESQDPEDHRKTSGGGGFGSGGLG</sequence>
<evidence type="ECO:0000256" key="2">
    <source>
        <dbReference type="SAM" id="Phobius"/>
    </source>
</evidence>
<dbReference type="InterPro" id="IPR045513">
    <property type="entry name" value="DUF6479"/>
</dbReference>
<name>A0A1P8TDL9_9ACTN</name>
<keyword evidence="5" id="KW-1185">Reference proteome</keyword>
<accession>A0A1P8TDL9</accession>
<reference evidence="3 5" key="1">
    <citation type="submission" date="2016-05" db="EMBL/GenBank/DDBJ databases">
        <authorList>
            <person name="Gu J."/>
        </authorList>
    </citation>
    <scope>NUCLEOTIDE SEQUENCE [LARGE SCALE GENOMIC DNA]</scope>
    <source>
        <strain evidence="3 5">ACCC40021</strain>
    </source>
</reference>
<dbReference type="EMBL" id="CP065959">
    <property type="protein sequence ID" value="QQC92056.1"/>
    <property type="molecule type" value="Genomic_DNA"/>
</dbReference>
<dbReference type="AlphaFoldDB" id="A0A1P8TDL9"/>
<evidence type="ECO:0000313" key="6">
    <source>
        <dbReference type="Proteomes" id="UP000596130"/>
    </source>
</evidence>
<organism evidence="4 6">
    <name type="scientific">Streptomyces alfalfae</name>
    <dbReference type="NCBI Taxonomy" id="1642299"/>
    <lineage>
        <taxon>Bacteria</taxon>
        <taxon>Bacillati</taxon>
        <taxon>Actinomycetota</taxon>
        <taxon>Actinomycetes</taxon>
        <taxon>Kitasatosporales</taxon>
        <taxon>Streptomycetaceae</taxon>
        <taxon>Streptomyces</taxon>
    </lineage>
</organism>
<keyword evidence="2" id="KW-0812">Transmembrane</keyword>
<feature type="compositionally biased region" description="Gly residues" evidence="1">
    <location>
        <begin position="107"/>
        <end position="118"/>
    </location>
</feature>
<dbReference type="Pfam" id="PF20087">
    <property type="entry name" value="DUF6479"/>
    <property type="match status" value="1"/>
</dbReference>